<feature type="coiled-coil region" evidence="2">
    <location>
        <begin position="561"/>
        <end position="690"/>
    </location>
</feature>
<protein>
    <submittedName>
        <fullName evidence="4">Uncharacterized protein</fullName>
    </submittedName>
</protein>
<dbReference type="OrthoDB" id="783434at2759"/>
<feature type="region of interest" description="Disordered" evidence="3">
    <location>
        <begin position="130"/>
        <end position="171"/>
    </location>
</feature>
<feature type="coiled-coil region" evidence="2">
    <location>
        <begin position="297"/>
        <end position="429"/>
    </location>
</feature>
<reference evidence="4 5" key="1">
    <citation type="submission" date="2018-04" db="EMBL/GenBank/DDBJ databases">
        <authorList>
            <person name="Vogel A."/>
        </authorList>
    </citation>
    <scope>NUCLEOTIDE SEQUENCE [LARGE SCALE GENOMIC DNA]</scope>
</reference>
<feature type="coiled-coil region" evidence="2">
    <location>
        <begin position="211"/>
        <end position="238"/>
    </location>
</feature>
<dbReference type="EMBL" id="OOIL02001339">
    <property type="protein sequence ID" value="VFQ74492.1"/>
    <property type="molecule type" value="Genomic_DNA"/>
</dbReference>
<gene>
    <name evidence="4" type="ORF">CCAM_LOCUS16268</name>
</gene>
<evidence type="ECO:0000256" key="1">
    <source>
        <dbReference type="ARBA" id="ARBA00023054"/>
    </source>
</evidence>
<evidence type="ECO:0000313" key="4">
    <source>
        <dbReference type="EMBL" id="VFQ74492.1"/>
    </source>
</evidence>
<dbReference type="GO" id="GO:0007131">
    <property type="term" value="P:reciprocal meiotic recombination"/>
    <property type="evidence" value="ECO:0007669"/>
    <property type="project" value="TreeGrafter"/>
</dbReference>
<sequence>MRRTSTSGHVLGCHKRVGQIVQNIFGDLSLNSVATVQPPLDRFVLTLPAIKTLPVRFTHDGFMEIGNDHNKLCSLTGKVVKVYRSVFQTPMDRLSKLLFSILNRPIKYQVRFLRNKRSWPIKNQFEEFEIPTGGSAGKSSSPKAKDKSRQRVKKAATIHPSATAKRQRVDSEAGNETIKEAFINLGLRLREVGEIGPITADRLEMDSPTEVARLKKKNEELAAVMKSQTDKLAKLSKNGLNSMDRFKSLAASRPGAAKSLSVSARSSSDSVSTGSFVNLKLTAEKLVKEQASAKTDLHLANSKLKKLTEDIGVLEEKLQNAYNENAKLKVKQKEDEKLWRGLESKFSSTKTWCDQLTETLQHLAGLVQEAEEIKAYFEDKLSASSVSLDNLHDQMKALSLRLESSEETIRHRERELKELSIEKQKMQEIFRDEHTKASSLIAEKDATLMKLEETVKSDGLAIETLKSKLEELNLESRHKGDELINLSNISKSLEIEKCELISSNKEFSDRLEMALQEIMNLHDFVNLLTTKLTELDDQSQTFSKKVTQLNTLFDTWFKLVLEEKDLAAQHAGQKMDKLQKQYTCILSERNDLQLSNQDLSDKVIALQKDQEYAMVQHAEEFHLAEEKIRKLESEIENHCSKKIELESMVAKLQRDIENLSENAKVSDKNMQELLSKLTQLETENKDFTDKLQLDLLKKDEEINHLREGNAKHEERVGSLDNQIIQFTTALEEKDRFIMELKNREKELGDQKAEIEETLIEATNKLTEVKKEYDQMLESKQLELSRRLKDISQKNDQAINEMRHNYEMQRVASISLEKEKADKLVEEMQKKCEQQLVECREESRQYLLRVQEEHATLISRIQQEHGQRETNLISCHKDEIKRIQLHAENELREKTISLRNEHDAQLSALRCEHEDEYRRLQEELDIQKSKEEKQRALLQLQWKVMGENLGEDQEVTSKKNYSVSSGKKKHSGNGKWDDRAADQEEVQELDSTYLRATGTPVSTLLRKVEKVNTGSVMSLPKHGRKVTHREYEVETTNDGTVTKRRRTKSTVMFGAREVGKQKKTPKANTPRHALMRGTKGEVQTKAANIGDLFSEGSLNPYTDDPYAFN</sequence>
<accession>A0A484LDG6</accession>
<dbReference type="SUPFAM" id="SSF57997">
    <property type="entry name" value="Tropomyosin"/>
    <property type="match status" value="1"/>
</dbReference>
<proteinExistence type="predicted"/>
<dbReference type="PANTHER" id="PTHR23160:SF3">
    <property type="entry name" value="SYNAPTONEMAL COMPLEX PROTEIN 1-RELATED"/>
    <property type="match status" value="1"/>
</dbReference>
<evidence type="ECO:0000256" key="2">
    <source>
        <dbReference type="SAM" id="Coils"/>
    </source>
</evidence>
<evidence type="ECO:0000256" key="3">
    <source>
        <dbReference type="SAM" id="MobiDB-lite"/>
    </source>
</evidence>
<evidence type="ECO:0000313" key="5">
    <source>
        <dbReference type="Proteomes" id="UP000595140"/>
    </source>
</evidence>
<organism evidence="4 5">
    <name type="scientific">Cuscuta campestris</name>
    <dbReference type="NCBI Taxonomy" id="132261"/>
    <lineage>
        <taxon>Eukaryota</taxon>
        <taxon>Viridiplantae</taxon>
        <taxon>Streptophyta</taxon>
        <taxon>Embryophyta</taxon>
        <taxon>Tracheophyta</taxon>
        <taxon>Spermatophyta</taxon>
        <taxon>Magnoliopsida</taxon>
        <taxon>eudicotyledons</taxon>
        <taxon>Gunneridae</taxon>
        <taxon>Pentapetalae</taxon>
        <taxon>asterids</taxon>
        <taxon>lamiids</taxon>
        <taxon>Solanales</taxon>
        <taxon>Convolvulaceae</taxon>
        <taxon>Cuscuteae</taxon>
        <taxon>Cuscuta</taxon>
        <taxon>Cuscuta subgen. Grammica</taxon>
        <taxon>Cuscuta sect. Cleistogrammica</taxon>
    </lineage>
</organism>
<dbReference type="PANTHER" id="PTHR23160">
    <property type="entry name" value="SYNAPTONEMAL COMPLEX PROTEIN-RELATED"/>
    <property type="match status" value="1"/>
</dbReference>
<name>A0A484LDG6_9ASTE</name>
<dbReference type="Proteomes" id="UP000595140">
    <property type="component" value="Unassembled WGS sequence"/>
</dbReference>
<feature type="coiled-coil region" evidence="2">
    <location>
        <begin position="737"/>
        <end position="844"/>
    </location>
</feature>
<keyword evidence="1 2" id="KW-0175">Coiled coil</keyword>
<feature type="region of interest" description="Disordered" evidence="3">
    <location>
        <begin position="953"/>
        <end position="978"/>
    </location>
</feature>
<keyword evidence="5" id="KW-1185">Reference proteome</keyword>
<dbReference type="AlphaFoldDB" id="A0A484LDG6"/>